<protein>
    <recommendedName>
        <fullName evidence="3">Antitoxin</fullName>
    </recommendedName>
</protein>
<dbReference type="GO" id="GO:0006355">
    <property type="term" value="P:regulation of DNA-templated transcription"/>
    <property type="evidence" value="ECO:0007669"/>
    <property type="project" value="InterPro"/>
</dbReference>
<dbReference type="InterPro" id="IPR010985">
    <property type="entry name" value="Ribbon_hlx_hlx"/>
</dbReference>
<gene>
    <name evidence="2" type="ORF">LCGC14_2379120</name>
</gene>
<accession>A0A0F9EW62</accession>
<proteinExistence type="predicted"/>
<keyword evidence="1" id="KW-1277">Toxin-antitoxin system</keyword>
<dbReference type="SUPFAM" id="SSF47598">
    <property type="entry name" value="Ribbon-helix-helix"/>
    <property type="match status" value="1"/>
</dbReference>
<evidence type="ECO:0008006" key="3">
    <source>
        <dbReference type="Google" id="ProtNLM"/>
    </source>
</evidence>
<name>A0A0F9EW62_9ZZZZ</name>
<dbReference type="EMBL" id="LAZR01035239">
    <property type="protein sequence ID" value="KKL28038.1"/>
    <property type="molecule type" value="Genomic_DNA"/>
</dbReference>
<sequence length="88" mass="10121">MAKIKGERCRLSIDVHPEGHRRIKMSAAMHNQTIRSYVFEAIKERLGQDLDQQELLVMSAQLDPVLAELWDNENDAAYEKLIKNGVRS</sequence>
<evidence type="ECO:0000256" key="1">
    <source>
        <dbReference type="ARBA" id="ARBA00022649"/>
    </source>
</evidence>
<dbReference type="Pfam" id="PF09386">
    <property type="entry name" value="ParD"/>
    <property type="match status" value="1"/>
</dbReference>
<comment type="caution">
    <text evidence="2">The sequence shown here is derived from an EMBL/GenBank/DDBJ whole genome shotgun (WGS) entry which is preliminary data.</text>
</comment>
<organism evidence="2">
    <name type="scientific">marine sediment metagenome</name>
    <dbReference type="NCBI Taxonomy" id="412755"/>
    <lineage>
        <taxon>unclassified sequences</taxon>
        <taxon>metagenomes</taxon>
        <taxon>ecological metagenomes</taxon>
    </lineage>
</organism>
<dbReference type="InterPro" id="IPR022789">
    <property type="entry name" value="ParD"/>
</dbReference>
<dbReference type="InterPro" id="IPR038296">
    <property type="entry name" value="ParD_sf"/>
</dbReference>
<reference evidence="2" key="1">
    <citation type="journal article" date="2015" name="Nature">
        <title>Complex archaea that bridge the gap between prokaryotes and eukaryotes.</title>
        <authorList>
            <person name="Spang A."/>
            <person name="Saw J.H."/>
            <person name="Jorgensen S.L."/>
            <person name="Zaremba-Niedzwiedzka K."/>
            <person name="Martijn J."/>
            <person name="Lind A.E."/>
            <person name="van Eijk R."/>
            <person name="Schleper C."/>
            <person name="Guy L."/>
            <person name="Ettema T.J."/>
        </authorList>
    </citation>
    <scope>NUCLEOTIDE SEQUENCE</scope>
</reference>
<evidence type="ECO:0000313" key="2">
    <source>
        <dbReference type="EMBL" id="KKL28038.1"/>
    </source>
</evidence>
<dbReference type="Gene3D" id="6.10.180.10">
    <property type="entry name" value="Antitoxin ParD"/>
    <property type="match status" value="1"/>
</dbReference>
<dbReference type="AlphaFoldDB" id="A0A0F9EW62"/>